<feature type="transmembrane region" description="Helical" evidence="7">
    <location>
        <begin position="42"/>
        <end position="60"/>
    </location>
</feature>
<dbReference type="AlphaFoldDB" id="A0A7S1VE57"/>
<dbReference type="PANTHER" id="PTHR42810:SF2">
    <property type="entry name" value="PURINE PERMEASE C1399.01C-RELATED"/>
    <property type="match status" value="1"/>
</dbReference>
<dbReference type="PANTHER" id="PTHR42810">
    <property type="entry name" value="PURINE PERMEASE C1399.01C-RELATED"/>
    <property type="match status" value="1"/>
</dbReference>
<dbReference type="GO" id="GO:0005886">
    <property type="term" value="C:plasma membrane"/>
    <property type="evidence" value="ECO:0007669"/>
    <property type="project" value="TreeGrafter"/>
</dbReference>
<proteinExistence type="inferred from homology"/>
<feature type="transmembrane region" description="Helical" evidence="7">
    <location>
        <begin position="66"/>
        <end position="90"/>
    </location>
</feature>
<evidence type="ECO:0000256" key="7">
    <source>
        <dbReference type="SAM" id="Phobius"/>
    </source>
</evidence>
<keyword evidence="6 7" id="KW-0472">Membrane</keyword>
<comment type="subcellular location">
    <subcellularLocation>
        <location evidence="1">Membrane</location>
        <topology evidence="1">Multi-pass membrane protein</topology>
    </subcellularLocation>
</comment>
<evidence type="ECO:0000256" key="1">
    <source>
        <dbReference type="ARBA" id="ARBA00004141"/>
    </source>
</evidence>
<evidence type="ECO:0000256" key="6">
    <source>
        <dbReference type="ARBA" id="ARBA00023136"/>
    </source>
</evidence>
<organism evidence="8">
    <name type="scientific">Grammatophora oceanica</name>
    <dbReference type="NCBI Taxonomy" id="210454"/>
    <lineage>
        <taxon>Eukaryota</taxon>
        <taxon>Sar</taxon>
        <taxon>Stramenopiles</taxon>
        <taxon>Ochrophyta</taxon>
        <taxon>Bacillariophyta</taxon>
        <taxon>Fragilariophyceae</taxon>
        <taxon>Fragilariophycidae</taxon>
        <taxon>Rhabdonematales</taxon>
        <taxon>Grammatophoraceae</taxon>
        <taxon>Grammatophora</taxon>
    </lineage>
</organism>
<keyword evidence="3" id="KW-0813">Transport</keyword>
<protein>
    <submittedName>
        <fullName evidence="8">Uncharacterized protein</fullName>
    </submittedName>
</protein>
<evidence type="ECO:0000256" key="5">
    <source>
        <dbReference type="ARBA" id="ARBA00022989"/>
    </source>
</evidence>
<keyword evidence="5 7" id="KW-1133">Transmembrane helix</keyword>
<dbReference type="GO" id="GO:0042907">
    <property type="term" value="F:xanthine transmembrane transporter activity"/>
    <property type="evidence" value="ECO:0007669"/>
    <property type="project" value="TreeGrafter"/>
</dbReference>
<evidence type="ECO:0000256" key="4">
    <source>
        <dbReference type="ARBA" id="ARBA00022692"/>
    </source>
</evidence>
<evidence type="ECO:0000256" key="3">
    <source>
        <dbReference type="ARBA" id="ARBA00022448"/>
    </source>
</evidence>
<evidence type="ECO:0000256" key="2">
    <source>
        <dbReference type="ARBA" id="ARBA00008821"/>
    </source>
</evidence>
<dbReference type="EMBL" id="HBGK01036428">
    <property type="protein sequence ID" value="CAD9295136.1"/>
    <property type="molecule type" value="Transcribed_RNA"/>
</dbReference>
<dbReference type="InterPro" id="IPR006043">
    <property type="entry name" value="NCS2"/>
</dbReference>
<keyword evidence="4 7" id="KW-0812">Transmembrane</keyword>
<comment type="similarity">
    <text evidence="2">Belongs to the nucleobase:cation symporter-2 (NCS2) (TC 2.A.40) family.</text>
</comment>
<reference evidence="8" key="1">
    <citation type="submission" date="2021-01" db="EMBL/GenBank/DDBJ databases">
        <authorList>
            <person name="Corre E."/>
            <person name="Pelletier E."/>
            <person name="Niang G."/>
            <person name="Scheremetjew M."/>
            <person name="Finn R."/>
            <person name="Kale V."/>
            <person name="Holt S."/>
            <person name="Cochrane G."/>
            <person name="Meng A."/>
            <person name="Brown T."/>
            <person name="Cohen L."/>
        </authorList>
    </citation>
    <scope>NUCLEOTIDE SEQUENCE</scope>
    <source>
        <strain evidence="8">CCMP 410</strain>
    </source>
</reference>
<evidence type="ECO:0000313" key="8">
    <source>
        <dbReference type="EMBL" id="CAD9295136.1"/>
    </source>
</evidence>
<name>A0A7S1VE57_9STRA</name>
<sequence>MGDAVRRSFAALATSPPNTTLSQNNGIVALTRCASTHAGYACGFRLLIFRMIATVGAWILSIPDFVLGGALTFLFANVRVLCGVRCLLLVKSSRFFRISFLIL</sequence>
<accession>A0A7S1VE57</accession>
<gene>
    <name evidence="8" type="ORF">GOCE00092_LOCUS18859</name>
</gene>
<dbReference type="Pfam" id="PF00860">
    <property type="entry name" value="Xan_ur_permease"/>
    <property type="match status" value="1"/>
</dbReference>